<evidence type="ECO:0000259" key="3">
    <source>
        <dbReference type="Pfam" id="PF17292"/>
    </source>
</evidence>
<feature type="compositionally biased region" description="Acidic residues" evidence="1">
    <location>
        <begin position="273"/>
        <end position="285"/>
    </location>
</feature>
<evidence type="ECO:0000256" key="1">
    <source>
        <dbReference type="SAM" id="MobiDB-lite"/>
    </source>
</evidence>
<dbReference type="Pfam" id="PF17292">
    <property type="entry name" value="POB3_N"/>
    <property type="match status" value="1"/>
</dbReference>
<evidence type="ECO:0000259" key="2">
    <source>
        <dbReference type="Pfam" id="PF03531"/>
    </source>
</evidence>
<reference evidence="4 5" key="1">
    <citation type="submission" date="2024-05" db="EMBL/GenBank/DDBJ databases">
        <title>A draft genome resource for the thread blight pathogen Marasmius tenuissimus strain MS-2.</title>
        <authorList>
            <person name="Yulfo-Soto G.E."/>
            <person name="Baruah I.K."/>
            <person name="Amoako-Attah I."/>
            <person name="Bukari Y."/>
            <person name="Meinhardt L.W."/>
            <person name="Bailey B.A."/>
            <person name="Cohen S.P."/>
        </authorList>
    </citation>
    <scope>NUCLEOTIDE SEQUENCE [LARGE SCALE GENOMIC DNA]</scope>
    <source>
        <strain evidence="4 5">MS-2</strain>
    </source>
</reference>
<evidence type="ECO:0000313" key="4">
    <source>
        <dbReference type="EMBL" id="KAL0064354.1"/>
    </source>
</evidence>
<name>A0ABR2ZT68_9AGAR</name>
<accession>A0ABR2ZT68</accession>
<dbReference type="InterPro" id="IPR050454">
    <property type="entry name" value="RTT106/SSRP1_HistChap/FACT"/>
</dbReference>
<feature type="domain" description="FACT complex subunit SSRP1/POB3 N-terminal PH" evidence="3">
    <location>
        <begin position="7"/>
        <end position="87"/>
    </location>
</feature>
<dbReference type="PANTHER" id="PTHR45849">
    <property type="entry name" value="FACT COMPLEX SUBUNIT SSRP1"/>
    <property type="match status" value="1"/>
</dbReference>
<keyword evidence="5" id="KW-1185">Reference proteome</keyword>
<dbReference type="EMBL" id="JBBXMP010000063">
    <property type="protein sequence ID" value="KAL0064354.1"/>
    <property type="molecule type" value="Genomic_DNA"/>
</dbReference>
<feature type="region of interest" description="Disordered" evidence="1">
    <location>
        <begin position="246"/>
        <end position="359"/>
    </location>
</feature>
<comment type="caution">
    <text evidence="4">The sequence shown here is derived from an EMBL/GenBank/DDBJ whole genome shotgun (WGS) entry which is preliminary data.</text>
</comment>
<organism evidence="4 5">
    <name type="scientific">Marasmius tenuissimus</name>
    <dbReference type="NCBI Taxonomy" id="585030"/>
    <lineage>
        <taxon>Eukaryota</taxon>
        <taxon>Fungi</taxon>
        <taxon>Dikarya</taxon>
        <taxon>Basidiomycota</taxon>
        <taxon>Agaricomycotina</taxon>
        <taxon>Agaricomycetes</taxon>
        <taxon>Agaricomycetidae</taxon>
        <taxon>Agaricales</taxon>
        <taxon>Marasmiineae</taxon>
        <taxon>Marasmiaceae</taxon>
        <taxon>Marasmius</taxon>
    </lineage>
</organism>
<dbReference type="Proteomes" id="UP001437256">
    <property type="component" value="Unassembled WGS sequence"/>
</dbReference>
<dbReference type="Gene3D" id="2.30.29.220">
    <property type="entry name" value="Structure-specific recognition protein (SSRP1)"/>
    <property type="match status" value="1"/>
</dbReference>
<dbReference type="PANTHER" id="PTHR45849:SF3">
    <property type="entry name" value="HISTONE CHAPERONE RTT106"/>
    <property type="match status" value="1"/>
</dbReference>
<evidence type="ECO:0000313" key="5">
    <source>
        <dbReference type="Proteomes" id="UP001437256"/>
    </source>
</evidence>
<proteinExistence type="predicted"/>
<protein>
    <submittedName>
        <fullName evidence="4">FACT complex subunit</fullName>
    </submittedName>
</protein>
<feature type="compositionally biased region" description="Low complexity" evidence="1">
    <location>
        <begin position="286"/>
        <end position="302"/>
    </location>
</feature>
<dbReference type="InterPro" id="IPR024954">
    <property type="entry name" value="SSRP1_DD"/>
</dbReference>
<sequence length="359" mass="39159">MDFLQRLGKFRIAASGMAWKKSDSEGIASRTAAVSSWNSGYMSLGIFIQGLKMGNEQRKDTFDSFAPEDHDGLATLHKNHFSVTLETREISLKGKEKYDSQTITGQNLVFTVSDKTAFELPLQHVVNPNIAGKTKVSLDCASPPTSSKKGGDKMMRIRLYEPGSISKFKGSDAGYDAETENDDEEISAAELSDVDKAVSPVSVGLAFTKVNKDGHEPTESYLEKKIRLKNKMVAGAELLAVTFADDDDEDDGDMRSISSGSNRPVNSSHAAMDNDEDSEEDEEFEASPSDSGSPNESNSSEGDAMDVDDKPNPKPQPKGTRRDDAMDVDGEDKPQPKPRQKASDKNTNETPKKNQKTSD</sequence>
<feature type="compositionally biased region" description="Polar residues" evidence="1">
    <location>
        <begin position="256"/>
        <end position="269"/>
    </location>
</feature>
<feature type="domain" description="SSRP1 dimerization" evidence="2">
    <location>
        <begin position="102"/>
        <end position="163"/>
    </location>
</feature>
<dbReference type="Pfam" id="PF03531">
    <property type="entry name" value="SSrecog"/>
    <property type="match status" value="1"/>
</dbReference>
<dbReference type="InterPro" id="IPR035417">
    <property type="entry name" value="SSRP1/POB3_N"/>
</dbReference>
<dbReference type="InterPro" id="IPR038167">
    <property type="entry name" value="SSRP1_sf"/>
</dbReference>
<gene>
    <name evidence="4" type="primary">POB3_1</name>
    <name evidence="4" type="ORF">AAF712_008654</name>
</gene>
<feature type="compositionally biased region" description="Basic and acidic residues" evidence="1">
    <location>
        <begin position="320"/>
        <end position="359"/>
    </location>
</feature>